<dbReference type="AlphaFoldDB" id="A0AAW0LZW5"/>
<name>A0AAW0LZW5_QUESU</name>
<evidence type="ECO:0000313" key="1">
    <source>
        <dbReference type="EMBL" id="KAK7856481.1"/>
    </source>
</evidence>
<dbReference type="EMBL" id="PKMF04000036">
    <property type="protein sequence ID" value="KAK7856481.1"/>
    <property type="molecule type" value="Genomic_DNA"/>
</dbReference>
<dbReference type="Proteomes" id="UP000237347">
    <property type="component" value="Unassembled WGS sequence"/>
</dbReference>
<sequence length="187" mass="20966">MGKYEVCFQKGVVKSAGYSLFSAILVFDSLDWYLGKHQKVMPIASECGVLLFNSYAAICRHWNLFSTYSRSKGDMASYNDPYCPRRWLLCSIFEPILQKVKTICCQQKRTSIHINVVLFYYHPVVTILSEPNFQGSLSSQTIFSSLNVPELGGHQVGPNSVNLTLNIPNPISFTTSVKAGVLDELQL</sequence>
<accession>A0AAW0LZW5</accession>
<comment type="caution">
    <text evidence="1">The sequence shown here is derived from an EMBL/GenBank/DDBJ whole genome shotgun (WGS) entry which is preliminary data.</text>
</comment>
<gene>
    <name evidence="1" type="primary">NIT4B_4</name>
    <name evidence="1" type="ORF">CFP56_023154</name>
</gene>
<keyword evidence="2" id="KW-1185">Reference proteome</keyword>
<reference evidence="1 2" key="1">
    <citation type="journal article" date="2018" name="Sci. Data">
        <title>The draft genome sequence of cork oak.</title>
        <authorList>
            <person name="Ramos A.M."/>
            <person name="Usie A."/>
            <person name="Barbosa P."/>
            <person name="Barros P.M."/>
            <person name="Capote T."/>
            <person name="Chaves I."/>
            <person name="Simoes F."/>
            <person name="Abreu I."/>
            <person name="Carrasquinho I."/>
            <person name="Faro C."/>
            <person name="Guimaraes J.B."/>
            <person name="Mendonca D."/>
            <person name="Nobrega F."/>
            <person name="Rodrigues L."/>
            <person name="Saibo N.J.M."/>
            <person name="Varela M.C."/>
            <person name="Egas C."/>
            <person name="Matos J."/>
            <person name="Miguel C.M."/>
            <person name="Oliveira M.M."/>
            <person name="Ricardo C.P."/>
            <person name="Goncalves S."/>
        </authorList>
    </citation>
    <scope>NUCLEOTIDE SEQUENCE [LARGE SCALE GENOMIC DNA]</scope>
    <source>
        <strain evidence="2">cv. HL8</strain>
    </source>
</reference>
<proteinExistence type="predicted"/>
<protein>
    <submittedName>
        <fullName evidence="1">Bifunctional nitrilase/nitrile hydratase nit4b</fullName>
    </submittedName>
</protein>
<organism evidence="1 2">
    <name type="scientific">Quercus suber</name>
    <name type="common">Cork oak</name>
    <dbReference type="NCBI Taxonomy" id="58331"/>
    <lineage>
        <taxon>Eukaryota</taxon>
        <taxon>Viridiplantae</taxon>
        <taxon>Streptophyta</taxon>
        <taxon>Embryophyta</taxon>
        <taxon>Tracheophyta</taxon>
        <taxon>Spermatophyta</taxon>
        <taxon>Magnoliopsida</taxon>
        <taxon>eudicotyledons</taxon>
        <taxon>Gunneridae</taxon>
        <taxon>Pentapetalae</taxon>
        <taxon>rosids</taxon>
        <taxon>fabids</taxon>
        <taxon>Fagales</taxon>
        <taxon>Fagaceae</taxon>
        <taxon>Quercus</taxon>
    </lineage>
</organism>
<evidence type="ECO:0000313" key="2">
    <source>
        <dbReference type="Proteomes" id="UP000237347"/>
    </source>
</evidence>